<proteinExistence type="predicted"/>
<dbReference type="RefSeq" id="WP_266337389.1">
    <property type="nucleotide sequence ID" value="NZ_JAPKNK010000002.1"/>
</dbReference>
<dbReference type="SMART" id="SM00345">
    <property type="entry name" value="HTH_GNTR"/>
    <property type="match status" value="1"/>
</dbReference>
<dbReference type="GO" id="GO:0003700">
    <property type="term" value="F:DNA-binding transcription factor activity"/>
    <property type="evidence" value="ECO:0007669"/>
    <property type="project" value="InterPro"/>
</dbReference>
<dbReference type="InterPro" id="IPR011711">
    <property type="entry name" value="GntR_C"/>
</dbReference>
<reference evidence="5" key="1">
    <citation type="submission" date="2022-11" db="EMBL/GenBank/DDBJ databases">
        <title>Biodiversity and phylogenetic relationships of bacteria.</title>
        <authorList>
            <person name="Machado R.A.R."/>
            <person name="Bhat A."/>
            <person name="Loulou A."/>
            <person name="Kallel S."/>
        </authorList>
    </citation>
    <scope>NUCLEOTIDE SEQUENCE</scope>
    <source>
        <strain evidence="5">K-TC2</strain>
    </source>
</reference>
<keyword evidence="1" id="KW-0805">Transcription regulation</keyword>
<dbReference type="SMART" id="SM00895">
    <property type="entry name" value="FCD"/>
    <property type="match status" value="1"/>
</dbReference>
<dbReference type="AlphaFoldDB" id="A0A9X3DZ29"/>
<dbReference type="Gene3D" id="1.20.120.530">
    <property type="entry name" value="GntR ligand-binding domain-like"/>
    <property type="match status" value="1"/>
</dbReference>
<sequence>MPRERPFSDPDAAPAGIGFEPLRHADLGEQTYAAIRRRILRRELETGQQIPIDIVAAELGVSRTPVLDAMKRLAAEGLVEIRARRGCYVRALTNDDVSEIFGVREAIELHGVRVAIREGRHAALADALATACEAMEAATAGDVYVDYDLFTEWDRAFHRAIVTASRNRRLEELYGNLHVHLHIMRVHYFRELEAAIRIKADHRAILDAVRAGDLSAAEAAMSAHIFVTRDRIVANLAQDGGRL</sequence>
<evidence type="ECO:0000313" key="5">
    <source>
        <dbReference type="EMBL" id="MCX5568407.1"/>
    </source>
</evidence>
<dbReference type="PANTHER" id="PTHR43537">
    <property type="entry name" value="TRANSCRIPTIONAL REGULATOR, GNTR FAMILY"/>
    <property type="match status" value="1"/>
</dbReference>
<dbReference type="SUPFAM" id="SSF46785">
    <property type="entry name" value="Winged helix' DNA-binding domain"/>
    <property type="match status" value="1"/>
</dbReference>
<dbReference type="PANTHER" id="PTHR43537:SF5">
    <property type="entry name" value="UXU OPERON TRANSCRIPTIONAL REGULATOR"/>
    <property type="match status" value="1"/>
</dbReference>
<organism evidence="5 6">
    <name type="scientific">Kaistia nematophila</name>
    <dbReference type="NCBI Taxonomy" id="2994654"/>
    <lineage>
        <taxon>Bacteria</taxon>
        <taxon>Pseudomonadati</taxon>
        <taxon>Pseudomonadota</taxon>
        <taxon>Alphaproteobacteria</taxon>
        <taxon>Hyphomicrobiales</taxon>
        <taxon>Kaistiaceae</taxon>
        <taxon>Kaistia</taxon>
    </lineage>
</organism>
<keyword evidence="2" id="KW-0238">DNA-binding</keyword>
<dbReference type="InterPro" id="IPR036388">
    <property type="entry name" value="WH-like_DNA-bd_sf"/>
</dbReference>
<evidence type="ECO:0000313" key="6">
    <source>
        <dbReference type="Proteomes" id="UP001144805"/>
    </source>
</evidence>
<evidence type="ECO:0000256" key="2">
    <source>
        <dbReference type="ARBA" id="ARBA00023125"/>
    </source>
</evidence>
<dbReference type="EMBL" id="JAPKNK010000002">
    <property type="protein sequence ID" value="MCX5568407.1"/>
    <property type="molecule type" value="Genomic_DNA"/>
</dbReference>
<feature type="domain" description="HTH gntR-type" evidence="4">
    <location>
        <begin position="25"/>
        <end position="92"/>
    </location>
</feature>
<dbReference type="Gene3D" id="1.10.10.10">
    <property type="entry name" value="Winged helix-like DNA-binding domain superfamily/Winged helix DNA-binding domain"/>
    <property type="match status" value="1"/>
</dbReference>
<evidence type="ECO:0000256" key="1">
    <source>
        <dbReference type="ARBA" id="ARBA00023015"/>
    </source>
</evidence>
<dbReference type="Proteomes" id="UP001144805">
    <property type="component" value="Unassembled WGS sequence"/>
</dbReference>
<comment type="caution">
    <text evidence="5">The sequence shown here is derived from an EMBL/GenBank/DDBJ whole genome shotgun (WGS) entry which is preliminary data.</text>
</comment>
<evidence type="ECO:0000259" key="4">
    <source>
        <dbReference type="PROSITE" id="PS50949"/>
    </source>
</evidence>
<dbReference type="PROSITE" id="PS50949">
    <property type="entry name" value="HTH_GNTR"/>
    <property type="match status" value="1"/>
</dbReference>
<dbReference type="GO" id="GO:0003677">
    <property type="term" value="F:DNA binding"/>
    <property type="evidence" value="ECO:0007669"/>
    <property type="project" value="UniProtKB-KW"/>
</dbReference>
<dbReference type="InterPro" id="IPR000524">
    <property type="entry name" value="Tscrpt_reg_HTH_GntR"/>
</dbReference>
<protein>
    <submittedName>
        <fullName evidence="5">GntR family transcriptional regulator</fullName>
    </submittedName>
</protein>
<keyword evidence="3" id="KW-0804">Transcription</keyword>
<keyword evidence="6" id="KW-1185">Reference proteome</keyword>
<accession>A0A9X3DZ29</accession>
<dbReference type="InterPro" id="IPR008920">
    <property type="entry name" value="TF_FadR/GntR_C"/>
</dbReference>
<dbReference type="Pfam" id="PF07729">
    <property type="entry name" value="FCD"/>
    <property type="match status" value="1"/>
</dbReference>
<dbReference type="Pfam" id="PF00392">
    <property type="entry name" value="GntR"/>
    <property type="match status" value="1"/>
</dbReference>
<dbReference type="InterPro" id="IPR036390">
    <property type="entry name" value="WH_DNA-bd_sf"/>
</dbReference>
<name>A0A9X3DZ29_9HYPH</name>
<evidence type="ECO:0000256" key="3">
    <source>
        <dbReference type="ARBA" id="ARBA00023163"/>
    </source>
</evidence>
<gene>
    <name evidence="5" type="ORF">OSH07_04285</name>
</gene>
<dbReference type="SUPFAM" id="SSF48008">
    <property type="entry name" value="GntR ligand-binding domain-like"/>
    <property type="match status" value="1"/>
</dbReference>